<dbReference type="AlphaFoldDB" id="A0A6I4HPZ0"/>
<gene>
    <name evidence="2" type="ORF">GNY86_17750</name>
</gene>
<name>A0A6I4HPZ0_ACIBA</name>
<comment type="caution">
    <text evidence="2">The sequence shown here is derived from an EMBL/GenBank/DDBJ whole genome shotgun (WGS) entry which is preliminary data.</text>
</comment>
<evidence type="ECO:0000256" key="1">
    <source>
        <dbReference type="SAM" id="MobiDB-lite"/>
    </source>
</evidence>
<reference evidence="2 3" key="1">
    <citation type="submission" date="2019-11" db="EMBL/GenBank/DDBJ databases">
        <title>Multidrug-resistant Acinetobacter baumannii moving toward extensively drug-resistant over fifteen years in South of Brazil.</title>
        <authorList>
            <person name="Fedrigo N.H."/>
            <person name="Cerdeira L."/>
            <person name="Fuga B."/>
            <person name="Marini P.V.B."/>
            <person name="Shinohara D.R."/>
            <person name="Carrara-Marroni F.E."/>
            <person name="Lincopan N."/>
            <person name="Tognim M.C.B."/>
        </authorList>
    </citation>
    <scope>NUCLEOTIDE SEQUENCE [LARGE SCALE GENOMIC DNA]</scope>
    <source>
        <strain evidence="2 3">Ac576</strain>
    </source>
</reference>
<dbReference type="Gene3D" id="2.60.200.60">
    <property type="match status" value="1"/>
</dbReference>
<feature type="compositionally biased region" description="Low complexity" evidence="1">
    <location>
        <begin position="93"/>
        <end position="102"/>
    </location>
</feature>
<sequence>MATPYITIGCPTTGGGQVISGNSMFLIDGIPVACVGDKATCPTHKVVATIVSGDPNMQIFGKAAARVNDSLSCGCKLLPQQNLVVQDNGGGAASSASKSSSAPISQKQQTTDSFREEKYENYYIEQYKTDVYISHKAVLLGDEGVTPLDGAVSYFLNYKVQGKELFLSVVINAAPLSHKGTVYPFGTAIVSREGKEIARTKLKSDQGYWPTDKNKAPLGSCTIKLPEPNLQLVDVELELGYTAVISDTVGSVHPMPPIKKYKFSLNSAARKV</sequence>
<feature type="compositionally biased region" description="Polar residues" evidence="1">
    <location>
        <begin position="103"/>
        <end position="112"/>
    </location>
</feature>
<dbReference type="Pfam" id="PF05488">
    <property type="entry name" value="PAAR_motif"/>
    <property type="match status" value="1"/>
</dbReference>
<evidence type="ECO:0000313" key="2">
    <source>
        <dbReference type="EMBL" id="MVM93381.1"/>
    </source>
</evidence>
<protein>
    <submittedName>
        <fullName evidence="2">PAAR domain-containing protein</fullName>
    </submittedName>
</protein>
<dbReference type="RefSeq" id="WP_024437107.1">
    <property type="nucleotide sequence ID" value="NZ_CM125926.1"/>
</dbReference>
<organism evidence="2 3">
    <name type="scientific">Acinetobacter baumannii</name>
    <dbReference type="NCBI Taxonomy" id="470"/>
    <lineage>
        <taxon>Bacteria</taxon>
        <taxon>Pseudomonadati</taxon>
        <taxon>Pseudomonadota</taxon>
        <taxon>Gammaproteobacteria</taxon>
        <taxon>Moraxellales</taxon>
        <taxon>Moraxellaceae</taxon>
        <taxon>Acinetobacter</taxon>
        <taxon>Acinetobacter calcoaceticus/baumannii complex</taxon>
    </lineage>
</organism>
<feature type="region of interest" description="Disordered" evidence="1">
    <location>
        <begin position="89"/>
        <end position="113"/>
    </location>
</feature>
<dbReference type="CDD" id="cd14744">
    <property type="entry name" value="PAAR_CT_2"/>
    <property type="match status" value="1"/>
</dbReference>
<proteinExistence type="predicted"/>
<accession>A0A6I4HPZ0</accession>
<dbReference type="InterPro" id="IPR008727">
    <property type="entry name" value="PAAR_motif"/>
</dbReference>
<dbReference type="EMBL" id="WPIP01000199">
    <property type="protein sequence ID" value="MVM93381.1"/>
    <property type="molecule type" value="Genomic_DNA"/>
</dbReference>
<evidence type="ECO:0000313" key="3">
    <source>
        <dbReference type="Proteomes" id="UP000439424"/>
    </source>
</evidence>
<dbReference type="Proteomes" id="UP000439424">
    <property type="component" value="Unassembled WGS sequence"/>
</dbReference>